<dbReference type="AlphaFoldDB" id="A0A2S9ICT6"/>
<dbReference type="GO" id="GO:0071468">
    <property type="term" value="P:cellular response to acidic pH"/>
    <property type="evidence" value="ECO:0007669"/>
    <property type="project" value="InterPro"/>
</dbReference>
<proteinExistence type="predicted"/>
<protein>
    <recommendedName>
        <fullName evidence="3">Two-component-system connector protein AriR</fullName>
    </recommendedName>
</protein>
<reference evidence="1 2" key="1">
    <citation type="submission" date="2017-10" db="EMBL/GenBank/DDBJ databases">
        <title>Draft genome of two endophytic bacteria isolated from 'guarana' Paullinia cupana (Mart.) Ducke.</title>
        <authorList>
            <person name="Siqueira K.A."/>
            <person name="Liotti R.G."/>
            <person name="Mendes T.A."/>
            <person name="Soares M.A."/>
        </authorList>
    </citation>
    <scope>NUCLEOTIDE SEQUENCE [LARGE SCALE GENOMIC DNA]</scope>
    <source>
        <strain evidence="1 2">342</strain>
    </source>
</reference>
<evidence type="ECO:0000313" key="1">
    <source>
        <dbReference type="EMBL" id="PRD15597.1"/>
    </source>
</evidence>
<dbReference type="RefSeq" id="WP_105592848.1">
    <property type="nucleotide sequence ID" value="NZ_PDET01000006.1"/>
</dbReference>
<comment type="caution">
    <text evidence="1">The sequence shown here is derived from an EMBL/GenBank/DDBJ whole genome shotgun (WGS) entry which is preliminary data.</text>
</comment>
<organism evidence="1 2">
    <name type="scientific">Pantoea coffeiphila</name>
    <dbReference type="NCBI Taxonomy" id="1465635"/>
    <lineage>
        <taxon>Bacteria</taxon>
        <taxon>Pseudomonadati</taxon>
        <taxon>Pseudomonadota</taxon>
        <taxon>Gammaproteobacteria</taxon>
        <taxon>Enterobacterales</taxon>
        <taxon>Erwiniaceae</taxon>
        <taxon>Pantoea</taxon>
    </lineage>
</organism>
<name>A0A2S9ICT6_9GAMM</name>
<dbReference type="Proteomes" id="UP000239181">
    <property type="component" value="Unassembled WGS sequence"/>
</dbReference>
<accession>A0A2S9ICT6</accession>
<sequence length="83" mass="9353">MQQFINSSGSELISAFEDIDDIYAEEKVIFSMAVRTLLSEKGSVSSRDVLFYLIGEMDATTDVVRLDVLRTCMEILMGMKNPH</sequence>
<dbReference type="EMBL" id="PDET01000006">
    <property type="protein sequence ID" value="PRD15597.1"/>
    <property type="molecule type" value="Genomic_DNA"/>
</dbReference>
<dbReference type="OrthoDB" id="6629193at2"/>
<dbReference type="Gene3D" id="1.20.5.5260">
    <property type="match status" value="1"/>
</dbReference>
<evidence type="ECO:0008006" key="3">
    <source>
        <dbReference type="Google" id="ProtNLM"/>
    </source>
</evidence>
<keyword evidence="2" id="KW-1185">Reference proteome</keyword>
<dbReference type="Pfam" id="PF10798">
    <property type="entry name" value="YmgB"/>
    <property type="match status" value="1"/>
</dbReference>
<gene>
    <name evidence="1" type="ORF">CQW29_11390</name>
</gene>
<evidence type="ECO:0000313" key="2">
    <source>
        <dbReference type="Proteomes" id="UP000239181"/>
    </source>
</evidence>
<dbReference type="InterPro" id="IPR024753">
    <property type="entry name" value="AriR"/>
</dbReference>